<dbReference type="EMBL" id="FUZA01000002">
    <property type="protein sequence ID" value="SKB84888.1"/>
    <property type="molecule type" value="Genomic_DNA"/>
</dbReference>
<sequence>MKRIFSRCFIALCLLISALSAEAQFNNIINKTHAERYTNLRQIIDVAINSGKWADGFQSLKTLKQVAIKHHDDDLVLEAELMWIMLDREAHKEAKKKHILALKALIARSQKEGNMQIYIRSRRFLAHFYWYETKNYERAFEEYLAIHPLLRKISEKDFPEKAYFLSQIGEAYYFFSDYTNAINFSREALMVDVIPDHRGVHNLAMNTISLSYMKTDMLNSADVYSKKILQNVGIGDYAVWKGIAQGNLGRTAYLRGKYTEAVPLLEACIERAVIISDHTQAAAALTLLSDIYFRQNNISKAEKTIHEARKYVGLSRIKQPLELLYQVFGKVNAAKGNFALTNIYLDSATITHNAFEKDFNSMQMLRASERSQLQAHRSDMERVAAEKQIKTLERNILLTLVLLLLMVALYFYKTYYYKSREKQRIINDQLKKAEQELTFATIQLEEFTRSISEKNLLVEELSVRYGINESEETVLELQKITILTDEQWEYFRSLFEKIHVGYLARLRTKLPGLTPAETRFMALAKLNLTYKEMASTLGISVQSVRVIRHRIRKKLNLPEDADLKDVVSTI</sequence>
<dbReference type="Proteomes" id="UP000190897">
    <property type="component" value="Unassembled WGS sequence"/>
</dbReference>
<keyword evidence="1" id="KW-0472">Membrane</keyword>
<dbReference type="InterPro" id="IPR000792">
    <property type="entry name" value="Tscrpt_reg_LuxR_C"/>
</dbReference>
<dbReference type="GO" id="GO:0003677">
    <property type="term" value="F:DNA binding"/>
    <property type="evidence" value="ECO:0007669"/>
    <property type="project" value="InterPro"/>
</dbReference>
<name>A0A1T5EMA0_9BACT</name>
<proteinExistence type="predicted"/>
<dbReference type="Gene3D" id="1.25.40.10">
    <property type="entry name" value="Tetratricopeptide repeat domain"/>
    <property type="match status" value="2"/>
</dbReference>
<evidence type="ECO:0000313" key="5">
    <source>
        <dbReference type="Proteomes" id="UP000190897"/>
    </source>
</evidence>
<protein>
    <submittedName>
        <fullName evidence="4">Tetratricopeptide repeat-containing protein</fullName>
    </submittedName>
</protein>
<dbReference type="STRING" id="651661.SAMN05660293_02582"/>
<dbReference type="OrthoDB" id="920116at2"/>
<dbReference type="SUPFAM" id="SSF46894">
    <property type="entry name" value="C-terminal effector domain of the bipartite response regulators"/>
    <property type="match status" value="1"/>
</dbReference>
<dbReference type="SMART" id="SM00421">
    <property type="entry name" value="HTH_LUXR"/>
    <property type="match status" value="1"/>
</dbReference>
<feature type="chain" id="PRO_5012007226" evidence="2">
    <location>
        <begin position="24"/>
        <end position="570"/>
    </location>
</feature>
<dbReference type="Pfam" id="PF13424">
    <property type="entry name" value="TPR_12"/>
    <property type="match status" value="1"/>
</dbReference>
<feature type="domain" description="HTH luxR-type" evidence="3">
    <location>
        <begin position="510"/>
        <end position="567"/>
    </location>
</feature>
<dbReference type="InterPro" id="IPR011990">
    <property type="entry name" value="TPR-like_helical_dom_sf"/>
</dbReference>
<gene>
    <name evidence="4" type="ORF">SAMN05660293_02582</name>
</gene>
<reference evidence="5" key="1">
    <citation type="submission" date="2017-02" db="EMBL/GenBank/DDBJ databases">
        <authorList>
            <person name="Varghese N."/>
            <person name="Submissions S."/>
        </authorList>
    </citation>
    <scope>NUCLEOTIDE SEQUENCE [LARGE SCALE GENOMIC DNA]</scope>
    <source>
        <strain evidence="5">DSM 22270</strain>
    </source>
</reference>
<accession>A0A1T5EMA0</accession>
<keyword evidence="2" id="KW-0732">Signal</keyword>
<organism evidence="4 5">
    <name type="scientific">Dyadobacter psychrophilus</name>
    <dbReference type="NCBI Taxonomy" id="651661"/>
    <lineage>
        <taxon>Bacteria</taxon>
        <taxon>Pseudomonadati</taxon>
        <taxon>Bacteroidota</taxon>
        <taxon>Cytophagia</taxon>
        <taxon>Cytophagales</taxon>
        <taxon>Spirosomataceae</taxon>
        <taxon>Dyadobacter</taxon>
    </lineage>
</organism>
<evidence type="ECO:0000259" key="3">
    <source>
        <dbReference type="SMART" id="SM00421"/>
    </source>
</evidence>
<dbReference type="InterPro" id="IPR016032">
    <property type="entry name" value="Sig_transdc_resp-reg_C-effctor"/>
</dbReference>
<dbReference type="RefSeq" id="WP_082215049.1">
    <property type="nucleotide sequence ID" value="NZ_FUZA01000002.1"/>
</dbReference>
<feature type="signal peptide" evidence="2">
    <location>
        <begin position="1"/>
        <end position="23"/>
    </location>
</feature>
<keyword evidence="1" id="KW-1133">Transmembrane helix</keyword>
<keyword evidence="1" id="KW-0812">Transmembrane</keyword>
<dbReference type="SUPFAM" id="SSF48452">
    <property type="entry name" value="TPR-like"/>
    <property type="match status" value="1"/>
</dbReference>
<dbReference type="AlphaFoldDB" id="A0A1T5EMA0"/>
<dbReference type="GO" id="GO:0006355">
    <property type="term" value="P:regulation of DNA-templated transcription"/>
    <property type="evidence" value="ECO:0007669"/>
    <property type="project" value="InterPro"/>
</dbReference>
<dbReference type="Gene3D" id="1.10.10.10">
    <property type="entry name" value="Winged helix-like DNA-binding domain superfamily/Winged helix DNA-binding domain"/>
    <property type="match status" value="1"/>
</dbReference>
<feature type="transmembrane region" description="Helical" evidence="1">
    <location>
        <begin position="396"/>
        <end position="412"/>
    </location>
</feature>
<dbReference type="InterPro" id="IPR036388">
    <property type="entry name" value="WH-like_DNA-bd_sf"/>
</dbReference>
<keyword evidence="5" id="KW-1185">Reference proteome</keyword>
<evidence type="ECO:0000313" key="4">
    <source>
        <dbReference type="EMBL" id="SKB84888.1"/>
    </source>
</evidence>
<evidence type="ECO:0000256" key="1">
    <source>
        <dbReference type="SAM" id="Phobius"/>
    </source>
</evidence>
<evidence type="ECO:0000256" key="2">
    <source>
        <dbReference type="SAM" id="SignalP"/>
    </source>
</evidence>